<sequence>MMTNLLFLLMEYISANKNDASILDYILEKDEDLLRILEPEKTFLILNRGFRDTHKKLGEVYNFYFEATRMNKKI</sequence>
<name>A0A3M7R206_BRAPC</name>
<evidence type="ECO:0000313" key="1">
    <source>
        <dbReference type="EMBL" id="RNA17630.1"/>
    </source>
</evidence>
<dbReference type="OrthoDB" id="10046738at2759"/>
<dbReference type="Proteomes" id="UP000276133">
    <property type="component" value="Unassembled WGS sequence"/>
</dbReference>
<protein>
    <submittedName>
        <fullName evidence="1">Uncharacterized protein</fullName>
    </submittedName>
</protein>
<dbReference type="EMBL" id="REGN01004413">
    <property type="protein sequence ID" value="RNA17630.1"/>
    <property type="molecule type" value="Genomic_DNA"/>
</dbReference>
<organism evidence="1 2">
    <name type="scientific">Brachionus plicatilis</name>
    <name type="common">Marine rotifer</name>
    <name type="synonym">Brachionus muelleri</name>
    <dbReference type="NCBI Taxonomy" id="10195"/>
    <lineage>
        <taxon>Eukaryota</taxon>
        <taxon>Metazoa</taxon>
        <taxon>Spiralia</taxon>
        <taxon>Gnathifera</taxon>
        <taxon>Rotifera</taxon>
        <taxon>Eurotatoria</taxon>
        <taxon>Monogononta</taxon>
        <taxon>Pseudotrocha</taxon>
        <taxon>Ploima</taxon>
        <taxon>Brachionidae</taxon>
        <taxon>Brachionus</taxon>
    </lineage>
</organism>
<keyword evidence="2" id="KW-1185">Reference proteome</keyword>
<comment type="caution">
    <text evidence="1">The sequence shown here is derived from an EMBL/GenBank/DDBJ whole genome shotgun (WGS) entry which is preliminary data.</text>
</comment>
<gene>
    <name evidence="1" type="ORF">BpHYR1_015417</name>
</gene>
<dbReference type="AlphaFoldDB" id="A0A3M7R206"/>
<accession>A0A3M7R206</accession>
<proteinExistence type="predicted"/>
<reference evidence="1 2" key="1">
    <citation type="journal article" date="2018" name="Sci. Rep.">
        <title>Genomic signatures of local adaptation to the degree of environmental predictability in rotifers.</title>
        <authorList>
            <person name="Franch-Gras L."/>
            <person name="Hahn C."/>
            <person name="Garcia-Roger E.M."/>
            <person name="Carmona M.J."/>
            <person name="Serra M."/>
            <person name="Gomez A."/>
        </authorList>
    </citation>
    <scope>NUCLEOTIDE SEQUENCE [LARGE SCALE GENOMIC DNA]</scope>
    <source>
        <strain evidence="1">HYR1</strain>
    </source>
</reference>
<evidence type="ECO:0000313" key="2">
    <source>
        <dbReference type="Proteomes" id="UP000276133"/>
    </source>
</evidence>